<dbReference type="AlphaFoldDB" id="L8JKE7"/>
<protein>
    <recommendedName>
        <fullName evidence="4">Acyl-CoA reductase</fullName>
    </recommendedName>
</protein>
<evidence type="ECO:0000256" key="1">
    <source>
        <dbReference type="ARBA" id="ARBA00022857"/>
    </source>
</evidence>
<sequence length="333" mass="38203">MDIKERIAALSALGQYLENLNENTRTKLHLQARANNNWFTPENVDTALKGIIGYLQKDKLQEWASQYPIKDQNKKVGIVMAGNIPFVGFHDLLSVLISGNQAHIKLSSQDTALIKFIITELTEIAPSFKEQVFIKERLKDIDAIIATGSDNTSRYFEYYFSKYPHIIRKNRTSCAILTGNETSEDFKGLAEDIFLYFGLGCRNVSKLFVPQGYDFNSFFEGIQHYQGITHHHKYSNNYDYNKSIYLVNGEAHFDNGFLMLREEKQMVSPISVVYYEQYGSEDELKSILDQNKEKIQCIVADNWPNSQPFGNAQYPEVWDYADGVDTMKFLSGL</sequence>
<evidence type="ECO:0008006" key="4">
    <source>
        <dbReference type="Google" id="ProtNLM"/>
    </source>
</evidence>
<keyword evidence="1" id="KW-0521">NADP</keyword>
<dbReference type="Pfam" id="PF05893">
    <property type="entry name" value="LuxC"/>
    <property type="match status" value="1"/>
</dbReference>
<evidence type="ECO:0000313" key="2">
    <source>
        <dbReference type="EMBL" id="ELR69391.1"/>
    </source>
</evidence>
<dbReference type="InterPro" id="IPR016161">
    <property type="entry name" value="Ald_DH/histidinol_DH"/>
</dbReference>
<dbReference type="SUPFAM" id="SSF53720">
    <property type="entry name" value="ALDH-like"/>
    <property type="match status" value="1"/>
</dbReference>
<proteinExistence type="predicted"/>
<dbReference type="GO" id="GO:0003995">
    <property type="term" value="F:acyl-CoA dehydrogenase activity"/>
    <property type="evidence" value="ECO:0007669"/>
    <property type="project" value="InterPro"/>
</dbReference>
<dbReference type="PATRIC" id="fig|1237149.3.peg.4548"/>
<comment type="caution">
    <text evidence="2">The sequence shown here is derived from an EMBL/GenBank/DDBJ whole genome shotgun (WGS) entry which is preliminary data.</text>
</comment>
<accession>L8JKE7</accession>
<dbReference type="RefSeq" id="WP_009582244.1">
    <property type="nucleotide sequence ID" value="NZ_AMZN01000073.1"/>
</dbReference>
<dbReference type="eggNOG" id="COG1012">
    <property type="taxonomic scope" value="Bacteria"/>
</dbReference>
<dbReference type="STRING" id="1237149.C900_05081"/>
<name>L8JKE7_9BACT</name>
<dbReference type="EMBL" id="AMZN01000073">
    <property type="protein sequence ID" value="ELR69391.1"/>
    <property type="molecule type" value="Genomic_DNA"/>
</dbReference>
<reference evidence="2 3" key="1">
    <citation type="submission" date="2012-12" db="EMBL/GenBank/DDBJ databases">
        <title>Genome assembly of Fulvivirga imtechensis AK7.</title>
        <authorList>
            <person name="Nupur N."/>
            <person name="Khatri I."/>
            <person name="Kumar R."/>
            <person name="Subramanian S."/>
            <person name="Pinnaka A."/>
        </authorList>
    </citation>
    <scope>NUCLEOTIDE SEQUENCE [LARGE SCALE GENOMIC DNA]</scope>
    <source>
        <strain evidence="2 3">AK7</strain>
    </source>
</reference>
<dbReference type="OrthoDB" id="1522941at2"/>
<keyword evidence="3" id="KW-1185">Reference proteome</keyword>
<dbReference type="Proteomes" id="UP000011135">
    <property type="component" value="Unassembled WGS sequence"/>
</dbReference>
<dbReference type="InterPro" id="IPR008670">
    <property type="entry name" value="CoA_reduct_LuxC"/>
</dbReference>
<dbReference type="GO" id="GO:0008218">
    <property type="term" value="P:bioluminescence"/>
    <property type="evidence" value="ECO:0007669"/>
    <property type="project" value="InterPro"/>
</dbReference>
<organism evidence="2 3">
    <name type="scientific">Fulvivirga imtechensis AK7</name>
    <dbReference type="NCBI Taxonomy" id="1237149"/>
    <lineage>
        <taxon>Bacteria</taxon>
        <taxon>Pseudomonadati</taxon>
        <taxon>Bacteroidota</taxon>
        <taxon>Cytophagia</taxon>
        <taxon>Cytophagales</taxon>
        <taxon>Fulvivirgaceae</taxon>
        <taxon>Fulvivirga</taxon>
    </lineage>
</organism>
<evidence type="ECO:0000313" key="3">
    <source>
        <dbReference type="Proteomes" id="UP000011135"/>
    </source>
</evidence>
<gene>
    <name evidence="2" type="ORF">C900_05081</name>
</gene>